<gene>
    <name evidence="3" type="ORF">R3P38DRAFT_2578527</name>
</gene>
<evidence type="ECO:0000313" key="4">
    <source>
        <dbReference type="Proteomes" id="UP001362999"/>
    </source>
</evidence>
<feature type="domain" description="DUF6570" evidence="2">
    <location>
        <begin position="21"/>
        <end position="109"/>
    </location>
</feature>
<dbReference type="InterPro" id="IPR046700">
    <property type="entry name" value="DUF6570"/>
</dbReference>
<name>A0AAV9ZGY9_9AGAR</name>
<organism evidence="3 4">
    <name type="scientific">Favolaschia claudopus</name>
    <dbReference type="NCBI Taxonomy" id="2862362"/>
    <lineage>
        <taxon>Eukaryota</taxon>
        <taxon>Fungi</taxon>
        <taxon>Dikarya</taxon>
        <taxon>Basidiomycota</taxon>
        <taxon>Agaricomycotina</taxon>
        <taxon>Agaricomycetes</taxon>
        <taxon>Agaricomycetidae</taxon>
        <taxon>Agaricales</taxon>
        <taxon>Marasmiineae</taxon>
        <taxon>Mycenaceae</taxon>
        <taxon>Favolaschia</taxon>
    </lineage>
</organism>
<dbReference type="AlphaFoldDB" id="A0AAV9ZGY9"/>
<feature type="compositionally biased region" description="Basic residues" evidence="1">
    <location>
        <begin position="1"/>
        <end position="16"/>
    </location>
</feature>
<keyword evidence="4" id="KW-1185">Reference proteome</keyword>
<sequence length="152" mass="17032">MPKISSHRSHRLRTRQKPPDGSYGFCATSLFPQDVASVRDVLPPPKSEIKEAICALFIGPNSAPTRDNIKNLQPVPVSKPRVQSMLQFLLTNNAYYINAGITFSQQNLDDLFPEATENGVPSAIEIWRMGRNRRNWRNGLKSAESWGRPLGS</sequence>
<proteinExistence type="predicted"/>
<dbReference type="Pfam" id="PF20209">
    <property type="entry name" value="DUF6570"/>
    <property type="match status" value="1"/>
</dbReference>
<comment type="caution">
    <text evidence="3">The sequence shown here is derived from an EMBL/GenBank/DDBJ whole genome shotgun (WGS) entry which is preliminary data.</text>
</comment>
<reference evidence="3 4" key="1">
    <citation type="journal article" date="2024" name="J Genomics">
        <title>Draft genome sequencing and assembly of Favolaschia claudopus CIRM-BRFM 2984 isolated from oak limbs.</title>
        <authorList>
            <person name="Navarro D."/>
            <person name="Drula E."/>
            <person name="Chaduli D."/>
            <person name="Cazenave R."/>
            <person name="Ahrendt S."/>
            <person name="Wang J."/>
            <person name="Lipzen A."/>
            <person name="Daum C."/>
            <person name="Barry K."/>
            <person name="Grigoriev I.V."/>
            <person name="Favel A."/>
            <person name="Rosso M.N."/>
            <person name="Martin F."/>
        </authorList>
    </citation>
    <scope>NUCLEOTIDE SEQUENCE [LARGE SCALE GENOMIC DNA]</scope>
    <source>
        <strain evidence="3 4">CIRM-BRFM 2984</strain>
    </source>
</reference>
<protein>
    <recommendedName>
        <fullName evidence="2">DUF6570 domain-containing protein</fullName>
    </recommendedName>
</protein>
<feature type="region of interest" description="Disordered" evidence="1">
    <location>
        <begin position="1"/>
        <end position="21"/>
    </location>
</feature>
<evidence type="ECO:0000313" key="3">
    <source>
        <dbReference type="EMBL" id="KAK6981326.1"/>
    </source>
</evidence>
<dbReference type="Proteomes" id="UP001362999">
    <property type="component" value="Unassembled WGS sequence"/>
</dbReference>
<evidence type="ECO:0000256" key="1">
    <source>
        <dbReference type="SAM" id="MobiDB-lite"/>
    </source>
</evidence>
<accession>A0AAV9ZGY9</accession>
<dbReference type="EMBL" id="JAWWNJ010000151">
    <property type="protein sequence ID" value="KAK6981326.1"/>
    <property type="molecule type" value="Genomic_DNA"/>
</dbReference>
<evidence type="ECO:0000259" key="2">
    <source>
        <dbReference type="Pfam" id="PF20209"/>
    </source>
</evidence>